<evidence type="ECO:0000256" key="1">
    <source>
        <dbReference type="ARBA" id="ARBA00004604"/>
    </source>
</evidence>
<keyword evidence="6" id="KW-0378">Hydrolase</keyword>
<feature type="compositionally biased region" description="Basic and acidic residues" evidence="13">
    <location>
        <begin position="134"/>
        <end position="143"/>
    </location>
</feature>
<comment type="subcellular location">
    <subcellularLocation>
        <location evidence="1">Nucleus</location>
        <location evidence="1">Nucleolus</location>
    </subcellularLocation>
</comment>
<evidence type="ECO:0000256" key="5">
    <source>
        <dbReference type="ARBA" id="ARBA00022771"/>
    </source>
</evidence>
<evidence type="ECO:0000256" key="7">
    <source>
        <dbReference type="ARBA" id="ARBA00022833"/>
    </source>
</evidence>
<evidence type="ECO:0000256" key="2">
    <source>
        <dbReference type="ARBA" id="ARBA00006673"/>
    </source>
</evidence>
<keyword evidence="9" id="KW-0805">Transcription regulation</keyword>
<keyword evidence="8" id="KW-0156">Chromatin regulator</keyword>
<accession>A0A0A9EU22</accession>
<comment type="similarity">
    <text evidence="2">Belongs to the histone deacetylase HD2 family.</text>
</comment>
<sequence>MEFWGEEVKPGATVSCKAGDGFVIHLSQAALGETKKGSENVVVSIKVNDKKLVIGTLSAEKHPQTMYDLIFDQDFELSHSSKTTSVFLCGYKSQMPDMFEFDSGEDEDESDEEMETDKIPMMNNANEKCAAKVAAEDSKKDKQDDDDDESDEYETSSGDDDLSESSESEMSSDEDELSSGEDEDISDESEEEETPEKPQVGKKRSAETATPASDKKAKIVTPSGQKTGEKKVVHVSTPHPTKQASKTPADSKSKEKVPKTPADKSKEKSPKSGSHACKSCSKTFGSAGALESHQKAKKHEA</sequence>
<dbReference type="GO" id="GO:0016787">
    <property type="term" value="F:hydrolase activity"/>
    <property type="evidence" value="ECO:0007669"/>
    <property type="project" value="UniProtKB-KW"/>
</dbReference>
<feature type="compositionally biased region" description="Acidic residues" evidence="13">
    <location>
        <begin position="99"/>
        <end position="115"/>
    </location>
</feature>
<dbReference type="Gene3D" id="2.60.120.340">
    <property type="entry name" value="Nucleoplasmin core domain"/>
    <property type="match status" value="1"/>
</dbReference>
<feature type="compositionally biased region" description="Acidic residues" evidence="13">
    <location>
        <begin position="144"/>
        <end position="194"/>
    </location>
</feature>
<protein>
    <submittedName>
        <fullName evidence="15">Hda106</fullName>
    </submittedName>
</protein>
<dbReference type="FunFam" id="2.60.120.340:FF:000004">
    <property type="entry name" value="Histone deacetylase HDT1"/>
    <property type="match status" value="1"/>
</dbReference>
<keyword evidence="4" id="KW-0597">Phosphoprotein</keyword>
<feature type="region of interest" description="Disordered" evidence="13">
    <location>
        <begin position="99"/>
        <end position="301"/>
    </location>
</feature>
<evidence type="ECO:0000256" key="12">
    <source>
        <dbReference type="PROSITE-ProRule" id="PRU00042"/>
    </source>
</evidence>
<dbReference type="PROSITE" id="PS50157">
    <property type="entry name" value="ZINC_FINGER_C2H2_2"/>
    <property type="match status" value="1"/>
</dbReference>
<dbReference type="Gene3D" id="3.30.160.60">
    <property type="entry name" value="Classic Zinc Finger"/>
    <property type="match status" value="1"/>
</dbReference>
<evidence type="ECO:0000256" key="8">
    <source>
        <dbReference type="ARBA" id="ARBA00022853"/>
    </source>
</evidence>
<evidence type="ECO:0000256" key="4">
    <source>
        <dbReference type="ARBA" id="ARBA00022553"/>
    </source>
</evidence>
<keyword evidence="3" id="KW-0678">Repressor</keyword>
<evidence type="ECO:0000256" key="13">
    <source>
        <dbReference type="SAM" id="MobiDB-lite"/>
    </source>
</evidence>
<dbReference type="GO" id="GO:0006325">
    <property type="term" value="P:chromatin organization"/>
    <property type="evidence" value="ECO:0007669"/>
    <property type="project" value="UniProtKB-KW"/>
</dbReference>
<evidence type="ECO:0000256" key="11">
    <source>
        <dbReference type="ARBA" id="ARBA00023242"/>
    </source>
</evidence>
<dbReference type="EMBL" id="GBRH01193661">
    <property type="protein sequence ID" value="JAE04235.1"/>
    <property type="molecule type" value="Transcribed_RNA"/>
</dbReference>
<feature type="domain" description="C2H2-type" evidence="14">
    <location>
        <begin position="275"/>
        <end position="301"/>
    </location>
</feature>
<evidence type="ECO:0000313" key="15">
    <source>
        <dbReference type="EMBL" id="JAE04235.1"/>
    </source>
</evidence>
<keyword evidence="5 12" id="KW-0863">Zinc-finger</keyword>
<reference evidence="15" key="1">
    <citation type="submission" date="2014-09" db="EMBL/GenBank/DDBJ databases">
        <authorList>
            <person name="Magalhaes I.L.F."/>
            <person name="Oliveira U."/>
            <person name="Santos F.R."/>
            <person name="Vidigal T.H.D.A."/>
            <person name="Brescovit A.D."/>
            <person name="Santos A.J."/>
        </authorList>
    </citation>
    <scope>NUCLEOTIDE SEQUENCE</scope>
    <source>
        <tissue evidence="15">Shoot tissue taken approximately 20 cm above the soil surface</tissue>
    </source>
</reference>
<dbReference type="GO" id="GO:0008270">
    <property type="term" value="F:zinc ion binding"/>
    <property type="evidence" value="ECO:0007669"/>
    <property type="project" value="UniProtKB-KW"/>
</dbReference>
<evidence type="ECO:0000256" key="3">
    <source>
        <dbReference type="ARBA" id="ARBA00022491"/>
    </source>
</evidence>
<evidence type="ECO:0000259" key="14">
    <source>
        <dbReference type="PROSITE" id="PS50157"/>
    </source>
</evidence>
<name>A0A0A9EU22_ARUDO</name>
<evidence type="ECO:0000256" key="10">
    <source>
        <dbReference type="ARBA" id="ARBA00023163"/>
    </source>
</evidence>
<dbReference type="PROSITE" id="PS00028">
    <property type="entry name" value="ZINC_FINGER_C2H2_1"/>
    <property type="match status" value="1"/>
</dbReference>
<dbReference type="GO" id="GO:0005730">
    <property type="term" value="C:nucleolus"/>
    <property type="evidence" value="ECO:0007669"/>
    <property type="project" value="UniProtKB-SubCell"/>
</dbReference>
<dbReference type="Pfam" id="PF17800">
    <property type="entry name" value="NPL"/>
    <property type="match status" value="1"/>
</dbReference>
<proteinExistence type="inferred from homology"/>
<dbReference type="SUPFAM" id="SSF57667">
    <property type="entry name" value="beta-beta-alpha zinc fingers"/>
    <property type="match status" value="1"/>
</dbReference>
<reference evidence="15" key="2">
    <citation type="journal article" date="2015" name="Data Brief">
        <title>Shoot transcriptome of the giant reed, Arundo donax.</title>
        <authorList>
            <person name="Barrero R.A."/>
            <person name="Guerrero F.D."/>
            <person name="Moolhuijzen P."/>
            <person name="Goolsby J.A."/>
            <person name="Tidwell J."/>
            <person name="Bellgard S.E."/>
            <person name="Bellgard M.I."/>
        </authorList>
    </citation>
    <scope>NUCLEOTIDE SEQUENCE</scope>
    <source>
        <tissue evidence="15">Shoot tissue taken approximately 20 cm above the soil surface</tissue>
    </source>
</reference>
<dbReference type="InterPro" id="IPR036236">
    <property type="entry name" value="Znf_C2H2_sf"/>
</dbReference>
<keyword evidence="11" id="KW-0539">Nucleus</keyword>
<dbReference type="InterPro" id="IPR013087">
    <property type="entry name" value="Znf_C2H2_type"/>
</dbReference>
<keyword evidence="10" id="KW-0804">Transcription</keyword>
<feature type="compositionally biased region" description="Basic and acidic residues" evidence="13">
    <location>
        <begin position="249"/>
        <end position="270"/>
    </location>
</feature>
<feature type="compositionally biased region" description="Polar residues" evidence="13">
    <location>
        <begin position="238"/>
        <end position="248"/>
    </location>
</feature>
<evidence type="ECO:0000256" key="6">
    <source>
        <dbReference type="ARBA" id="ARBA00022801"/>
    </source>
</evidence>
<organism evidence="15">
    <name type="scientific">Arundo donax</name>
    <name type="common">Giant reed</name>
    <name type="synonym">Donax arundinaceus</name>
    <dbReference type="NCBI Taxonomy" id="35708"/>
    <lineage>
        <taxon>Eukaryota</taxon>
        <taxon>Viridiplantae</taxon>
        <taxon>Streptophyta</taxon>
        <taxon>Embryophyta</taxon>
        <taxon>Tracheophyta</taxon>
        <taxon>Spermatophyta</taxon>
        <taxon>Magnoliopsida</taxon>
        <taxon>Liliopsida</taxon>
        <taxon>Poales</taxon>
        <taxon>Poaceae</taxon>
        <taxon>PACMAD clade</taxon>
        <taxon>Arundinoideae</taxon>
        <taxon>Arundineae</taxon>
        <taxon>Arundo</taxon>
    </lineage>
</organism>
<dbReference type="InterPro" id="IPR041232">
    <property type="entry name" value="NPL"/>
</dbReference>
<evidence type="ECO:0000256" key="9">
    <source>
        <dbReference type="ARBA" id="ARBA00023015"/>
    </source>
</evidence>
<dbReference type="AlphaFoldDB" id="A0A0A9EU22"/>
<keyword evidence="7" id="KW-0862">Zinc</keyword>
<keyword evidence="5 12" id="KW-0479">Metal-binding</keyword>